<comment type="caution">
    <text evidence="3">The sequence shown here is derived from an EMBL/GenBank/DDBJ whole genome shotgun (WGS) entry which is preliminary data.</text>
</comment>
<dbReference type="InterPro" id="IPR011050">
    <property type="entry name" value="Pectin_lyase_fold/virulence"/>
</dbReference>
<dbReference type="InterPro" id="IPR039448">
    <property type="entry name" value="Beta_helix"/>
</dbReference>
<feature type="domain" description="Right handed beta helix" evidence="2">
    <location>
        <begin position="148"/>
        <end position="262"/>
    </location>
</feature>
<feature type="domain" description="Periplasmic copper-binding protein NosD beta helix" evidence="1">
    <location>
        <begin position="272"/>
        <end position="431"/>
    </location>
</feature>
<evidence type="ECO:0000259" key="1">
    <source>
        <dbReference type="Pfam" id="PF05048"/>
    </source>
</evidence>
<dbReference type="InterPro" id="IPR012334">
    <property type="entry name" value="Pectin_lyas_fold"/>
</dbReference>
<dbReference type="InterPro" id="IPR007742">
    <property type="entry name" value="NosD_dom"/>
</dbReference>
<dbReference type="SMART" id="SM00710">
    <property type="entry name" value="PbH1"/>
    <property type="match status" value="10"/>
</dbReference>
<evidence type="ECO:0000313" key="3">
    <source>
        <dbReference type="EMBL" id="KKM01004.1"/>
    </source>
</evidence>
<dbReference type="AlphaFoldDB" id="A0A0F9GQD3"/>
<dbReference type="Pfam" id="PF05048">
    <property type="entry name" value="NosD"/>
    <property type="match status" value="1"/>
</dbReference>
<dbReference type="InterPro" id="IPR022441">
    <property type="entry name" value="Para_beta_helix_rpt-2"/>
</dbReference>
<dbReference type="SUPFAM" id="SSF51126">
    <property type="entry name" value="Pectin lyase-like"/>
    <property type="match status" value="1"/>
</dbReference>
<dbReference type="InterPro" id="IPR006626">
    <property type="entry name" value="PbH1"/>
</dbReference>
<sequence length="463" mass="48339">MTNRTIKIMIVSITLALFMFLAPWCFGAWDNDLPADNSVWNNAAGEIRNNNDALEDALGVDLVNASKRYDVTSYGAAAGDSTDDTSFFALAITAAAGNTVYVPTGTFDVTGITLNQQVRLFMEPGAKLFLIASSNTPVVTISTEDCEVEGGQIDGNRSNQSANTGHGIFIEADNTYVKNVTITSIEGSGIEAQYAGGADNIKIEDCTITDTSRRGIFITNTPASAPSANIEIVNNHVDRTGDSAVSVGIYVDGNASGTMFSGVRVIGNYVKDTVAASPGARQCINGSFVKNSVFSDNTTSGGYAGLSIEDSNNVTVTGNAVFGAFKNGIEFAGTNRSTISSNTINGNGVTSRGILVSTSGADNTHNTLSDNTIWGIIGNCIEITHEPDYISITGNNIEFSPTDAGNRSAIFTTGADYFTISNNTIKGSGTAKSLTGIQLLNPGPGTCNGIIITNMVTAGINFN</sequence>
<proteinExistence type="predicted"/>
<name>A0A0F9GQD3_9ZZZZ</name>
<dbReference type="NCBIfam" id="TIGR03804">
    <property type="entry name" value="para_beta_helix"/>
    <property type="match status" value="1"/>
</dbReference>
<dbReference type="Gene3D" id="2.160.20.10">
    <property type="entry name" value="Single-stranded right-handed beta-helix, Pectin lyase-like"/>
    <property type="match status" value="1"/>
</dbReference>
<dbReference type="Pfam" id="PF13229">
    <property type="entry name" value="Beta_helix"/>
    <property type="match status" value="1"/>
</dbReference>
<dbReference type="EMBL" id="LAZR01017296">
    <property type="protein sequence ID" value="KKM01004.1"/>
    <property type="molecule type" value="Genomic_DNA"/>
</dbReference>
<reference evidence="3" key="1">
    <citation type="journal article" date="2015" name="Nature">
        <title>Complex archaea that bridge the gap between prokaryotes and eukaryotes.</title>
        <authorList>
            <person name="Spang A."/>
            <person name="Saw J.H."/>
            <person name="Jorgensen S.L."/>
            <person name="Zaremba-Niedzwiedzka K."/>
            <person name="Martijn J."/>
            <person name="Lind A.E."/>
            <person name="van Eijk R."/>
            <person name="Schleper C."/>
            <person name="Guy L."/>
            <person name="Ettema T.J."/>
        </authorList>
    </citation>
    <scope>NUCLEOTIDE SEQUENCE</scope>
</reference>
<protein>
    <recommendedName>
        <fullName evidence="4">Right handed beta helix domain-containing protein</fullName>
    </recommendedName>
</protein>
<feature type="non-terminal residue" evidence="3">
    <location>
        <position position="463"/>
    </location>
</feature>
<evidence type="ECO:0000259" key="2">
    <source>
        <dbReference type="Pfam" id="PF13229"/>
    </source>
</evidence>
<organism evidence="3">
    <name type="scientific">marine sediment metagenome</name>
    <dbReference type="NCBI Taxonomy" id="412755"/>
    <lineage>
        <taxon>unclassified sequences</taxon>
        <taxon>metagenomes</taxon>
        <taxon>ecological metagenomes</taxon>
    </lineage>
</organism>
<accession>A0A0F9GQD3</accession>
<gene>
    <name evidence="3" type="ORF">LCGC14_1798790</name>
</gene>
<evidence type="ECO:0008006" key="4">
    <source>
        <dbReference type="Google" id="ProtNLM"/>
    </source>
</evidence>